<evidence type="ECO:0000256" key="10">
    <source>
        <dbReference type="ARBA" id="ARBA00023152"/>
    </source>
</evidence>
<dbReference type="GO" id="GO:0030955">
    <property type="term" value="F:potassium ion binding"/>
    <property type="evidence" value="ECO:0007669"/>
    <property type="project" value="InterPro"/>
</dbReference>
<evidence type="ECO:0000256" key="7">
    <source>
        <dbReference type="ARBA" id="ARBA00022777"/>
    </source>
</evidence>
<dbReference type="Gene3D" id="3.20.20.60">
    <property type="entry name" value="Phosphoenolpyruvate-binding domains"/>
    <property type="match status" value="1"/>
</dbReference>
<feature type="domain" description="Pyruvate kinase barrel" evidence="12">
    <location>
        <begin position="2"/>
        <end position="88"/>
    </location>
</feature>
<evidence type="ECO:0000256" key="3">
    <source>
        <dbReference type="ARBA" id="ARBA00012142"/>
    </source>
</evidence>
<evidence type="ECO:0000256" key="2">
    <source>
        <dbReference type="ARBA" id="ARBA00008663"/>
    </source>
</evidence>
<evidence type="ECO:0000256" key="9">
    <source>
        <dbReference type="ARBA" id="ARBA00022842"/>
    </source>
</evidence>
<dbReference type="SUPFAM" id="SSF51621">
    <property type="entry name" value="Phosphoenolpyruvate/pyruvate domain"/>
    <property type="match status" value="1"/>
</dbReference>
<evidence type="ECO:0000256" key="11">
    <source>
        <dbReference type="ARBA" id="ARBA00023317"/>
    </source>
</evidence>
<dbReference type="EMBL" id="UINC01117456">
    <property type="protein sequence ID" value="SVC89891.1"/>
    <property type="molecule type" value="Genomic_DNA"/>
</dbReference>
<feature type="non-terminal residue" evidence="13">
    <location>
        <position position="92"/>
    </location>
</feature>
<keyword evidence="10" id="KW-0324">Glycolysis</keyword>
<dbReference type="Pfam" id="PF00224">
    <property type="entry name" value="PK"/>
    <property type="match status" value="1"/>
</dbReference>
<dbReference type="GO" id="GO:0000287">
    <property type="term" value="F:magnesium ion binding"/>
    <property type="evidence" value="ECO:0007669"/>
    <property type="project" value="InterPro"/>
</dbReference>
<reference evidence="13" key="1">
    <citation type="submission" date="2018-05" db="EMBL/GenBank/DDBJ databases">
        <authorList>
            <person name="Lanie J.A."/>
            <person name="Ng W.-L."/>
            <person name="Kazmierczak K.M."/>
            <person name="Andrzejewski T.M."/>
            <person name="Davidsen T.M."/>
            <person name="Wayne K.J."/>
            <person name="Tettelin H."/>
            <person name="Glass J.I."/>
            <person name="Rusch D."/>
            <person name="Podicherti R."/>
            <person name="Tsui H.-C.T."/>
            <person name="Winkler M.E."/>
        </authorList>
    </citation>
    <scope>NUCLEOTIDE SEQUENCE</scope>
</reference>
<proteinExistence type="inferred from homology"/>
<dbReference type="GO" id="GO:0004743">
    <property type="term" value="F:pyruvate kinase activity"/>
    <property type="evidence" value="ECO:0007669"/>
    <property type="project" value="UniProtKB-EC"/>
</dbReference>
<keyword evidence="4" id="KW-0808">Transferase</keyword>
<evidence type="ECO:0000259" key="12">
    <source>
        <dbReference type="Pfam" id="PF00224"/>
    </source>
</evidence>
<dbReference type="AlphaFoldDB" id="A0A382QZX0"/>
<dbReference type="GO" id="GO:0016301">
    <property type="term" value="F:kinase activity"/>
    <property type="evidence" value="ECO:0007669"/>
    <property type="project" value="UniProtKB-KW"/>
</dbReference>
<dbReference type="GO" id="GO:0005524">
    <property type="term" value="F:ATP binding"/>
    <property type="evidence" value="ECO:0007669"/>
    <property type="project" value="UniProtKB-KW"/>
</dbReference>
<accession>A0A382QZX0</accession>
<evidence type="ECO:0000256" key="6">
    <source>
        <dbReference type="ARBA" id="ARBA00022741"/>
    </source>
</evidence>
<evidence type="ECO:0000256" key="8">
    <source>
        <dbReference type="ARBA" id="ARBA00022840"/>
    </source>
</evidence>
<evidence type="ECO:0000313" key="13">
    <source>
        <dbReference type="EMBL" id="SVC89891.1"/>
    </source>
</evidence>
<comment type="pathway">
    <text evidence="1">Carbohydrate degradation; glycolysis; pyruvate from D-glyceraldehyde 3-phosphate: step 5/5.</text>
</comment>
<dbReference type="Gene3D" id="2.40.33.10">
    <property type="entry name" value="PK beta-barrel domain-like"/>
    <property type="match status" value="1"/>
</dbReference>
<dbReference type="InterPro" id="IPR040442">
    <property type="entry name" value="Pyrv_kinase-like_dom_sf"/>
</dbReference>
<dbReference type="InterPro" id="IPR015813">
    <property type="entry name" value="Pyrv/PenolPyrv_kinase-like_dom"/>
</dbReference>
<organism evidence="13">
    <name type="scientific">marine metagenome</name>
    <dbReference type="NCBI Taxonomy" id="408172"/>
    <lineage>
        <taxon>unclassified sequences</taxon>
        <taxon>metagenomes</taxon>
        <taxon>ecological metagenomes</taxon>
    </lineage>
</organism>
<dbReference type="InterPro" id="IPR015806">
    <property type="entry name" value="Pyrv_Knase_insert_dom_sf"/>
</dbReference>
<dbReference type="EC" id="2.7.1.40" evidence="3"/>
<evidence type="ECO:0000256" key="1">
    <source>
        <dbReference type="ARBA" id="ARBA00004997"/>
    </source>
</evidence>
<gene>
    <name evidence="13" type="ORF">METZ01_LOCUS342745</name>
</gene>
<keyword evidence="5" id="KW-0479">Metal-binding</keyword>
<protein>
    <recommendedName>
        <fullName evidence="3">pyruvate kinase</fullName>
        <ecNumber evidence="3">2.7.1.40</ecNumber>
    </recommendedName>
</protein>
<sequence length="92" mass="10298">METKILATLGPSSLNSRTVKQMTKRGVSLFRINLSHTKLEDVEGVIQKIQSWTDVPVCLDSEGAQIRNQDMISEDVYFQEGSTVKVHFSSVI</sequence>
<comment type="similarity">
    <text evidence="2">Belongs to the pyruvate kinase family.</text>
</comment>
<evidence type="ECO:0000256" key="5">
    <source>
        <dbReference type="ARBA" id="ARBA00022723"/>
    </source>
</evidence>
<name>A0A382QZX0_9ZZZZ</name>
<dbReference type="InterPro" id="IPR015793">
    <property type="entry name" value="Pyrv_Knase_brl"/>
</dbReference>
<keyword evidence="11" id="KW-0670">Pyruvate</keyword>
<keyword evidence="6" id="KW-0547">Nucleotide-binding</keyword>
<dbReference type="InterPro" id="IPR001697">
    <property type="entry name" value="Pyr_Knase"/>
</dbReference>
<keyword evidence="9" id="KW-0460">Magnesium</keyword>
<evidence type="ECO:0000256" key="4">
    <source>
        <dbReference type="ARBA" id="ARBA00022679"/>
    </source>
</evidence>
<keyword evidence="7" id="KW-0418">Kinase</keyword>
<keyword evidence="8" id="KW-0067">ATP-binding</keyword>
<dbReference type="PANTHER" id="PTHR11817">
    <property type="entry name" value="PYRUVATE KINASE"/>
    <property type="match status" value="1"/>
</dbReference>